<comment type="caution">
    <text evidence="1">The sequence shown here is derived from an EMBL/GenBank/DDBJ whole genome shotgun (WGS) entry which is preliminary data.</text>
</comment>
<keyword evidence="2" id="KW-1185">Reference proteome</keyword>
<protein>
    <submittedName>
        <fullName evidence="1">Uncharacterized protein</fullName>
    </submittedName>
</protein>
<gene>
    <name evidence="1" type="ORF">WJX84_004574</name>
</gene>
<reference evidence="1 2" key="1">
    <citation type="journal article" date="2024" name="Nat. Commun.">
        <title>Phylogenomics reveals the evolutionary origins of lichenization in chlorophyte algae.</title>
        <authorList>
            <person name="Puginier C."/>
            <person name="Libourel C."/>
            <person name="Otte J."/>
            <person name="Skaloud P."/>
            <person name="Haon M."/>
            <person name="Grisel S."/>
            <person name="Petersen M."/>
            <person name="Berrin J.G."/>
            <person name="Delaux P.M."/>
            <person name="Dal Grande F."/>
            <person name="Keller J."/>
        </authorList>
    </citation>
    <scope>NUCLEOTIDE SEQUENCE [LARGE SCALE GENOMIC DNA]</scope>
    <source>
        <strain evidence="1 2">SAG 2523</strain>
    </source>
</reference>
<evidence type="ECO:0000313" key="2">
    <source>
        <dbReference type="Proteomes" id="UP001485043"/>
    </source>
</evidence>
<dbReference type="EMBL" id="JALJOV010000110">
    <property type="protein sequence ID" value="KAK9867095.1"/>
    <property type="molecule type" value="Genomic_DNA"/>
</dbReference>
<sequence>MAGQFLNGTGNYTPAQASAFYADANIPYASDLAPLFQGNMTPSNTSPGTHFYGFYGTGIPTLVGQTYTNLTSAGNLILNSLNITLNVVPVSCGQEEKSLLVDCHGVSRANSSPGSRFGTFFTHE</sequence>
<dbReference type="Proteomes" id="UP001485043">
    <property type="component" value="Unassembled WGS sequence"/>
</dbReference>
<dbReference type="AlphaFoldDB" id="A0AAW1TEC8"/>
<accession>A0AAW1TEC8</accession>
<name>A0AAW1TEC8_9CHLO</name>
<organism evidence="1 2">
    <name type="scientific">Apatococcus fuscideae</name>
    <dbReference type="NCBI Taxonomy" id="2026836"/>
    <lineage>
        <taxon>Eukaryota</taxon>
        <taxon>Viridiplantae</taxon>
        <taxon>Chlorophyta</taxon>
        <taxon>core chlorophytes</taxon>
        <taxon>Trebouxiophyceae</taxon>
        <taxon>Chlorellales</taxon>
        <taxon>Chlorellaceae</taxon>
        <taxon>Apatococcus</taxon>
    </lineage>
</organism>
<proteinExistence type="predicted"/>
<evidence type="ECO:0000313" key="1">
    <source>
        <dbReference type="EMBL" id="KAK9867095.1"/>
    </source>
</evidence>